<dbReference type="AlphaFoldDB" id="A0A158D724"/>
<keyword evidence="3" id="KW-1185">Reference proteome</keyword>
<keyword evidence="1" id="KW-0472">Membrane</keyword>
<comment type="caution">
    <text evidence="2">The sequence shown here is derived from an EMBL/GenBank/DDBJ whole genome shotgun (WGS) entry which is preliminary data.</text>
</comment>
<proteinExistence type="predicted"/>
<evidence type="ECO:0000313" key="3">
    <source>
        <dbReference type="Proteomes" id="UP000054903"/>
    </source>
</evidence>
<dbReference type="STRING" id="1777138.AWB77_04987"/>
<keyword evidence="1" id="KW-0812">Transmembrane</keyword>
<sequence length="72" mass="8379">MDAALYLYLELLALALLIWLCRDKFRPVVAKPLADKPRPRAATRPVFMFRSHPAHASLRSRRLRHNRSSLAR</sequence>
<accession>A0A158D724</accession>
<reference evidence="2" key="1">
    <citation type="submission" date="2016-01" db="EMBL/GenBank/DDBJ databases">
        <authorList>
            <person name="Peeters C."/>
        </authorList>
    </citation>
    <scope>NUCLEOTIDE SEQUENCE</scope>
    <source>
        <strain evidence="2">LMG 29320</strain>
    </source>
</reference>
<feature type="transmembrane region" description="Helical" evidence="1">
    <location>
        <begin position="6"/>
        <end position="22"/>
    </location>
</feature>
<evidence type="ECO:0000256" key="1">
    <source>
        <dbReference type="SAM" id="Phobius"/>
    </source>
</evidence>
<name>A0A158D724_9BURK</name>
<keyword evidence="1" id="KW-1133">Transmembrane helix</keyword>
<organism evidence="2 3">
    <name type="scientific">Caballeronia fortuita</name>
    <dbReference type="NCBI Taxonomy" id="1777138"/>
    <lineage>
        <taxon>Bacteria</taxon>
        <taxon>Pseudomonadati</taxon>
        <taxon>Pseudomonadota</taxon>
        <taxon>Betaproteobacteria</taxon>
        <taxon>Burkholderiales</taxon>
        <taxon>Burkholderiaceae</taxon>
        <taxon>Caballeronia</taxon>
    </lineage>
</organism>
<protein>
    <submittedName>
        <fullName evidence="2">Uncharacterized protein</fullName>
    </submittedName>
</protein>
<gene>
    <name evidence="2" type="ORF">AWB77_04987</name>
</gene>
<evidence type="ECO:0000313" key="2">
    <source>
        <dbReference type="EMBL" id="SAK90445.1"/>
    </source>
</evidence>
<dbReference type="Proteomes" id="UP000054903">
    <property type="component" value="Unassembled WGS sequence"/>
</dbReference>
<dbReference type="EMBL" id="FCNX02000014">
    <property type="protein sequence ID" value="SAK90445.1"/>
    <property type="molecule type" value="Genomic_DNA"/>
</dbReference>